<name>A0ABW3JVD2_9FLAO</name>
<dbReference type="EMBL" id="JBHTJR010000051">
    <property type="protein sequence ID" value="MFD0993755.1"/>
    <property type="molecule type" value="Genomic_DNA"/>
</dbReference>
<protein>
    <recommendedName>
        <fullName evidence="4">YD repeat-containing protein</fullName>
    </recommendedName>
</protein>
<feature type="signal peptide" evidence="1">
    <location>
        <begin position="1"/>
        <end position="21"/>
    </location>
</feature>
<evidence type="ECO:0000313" key="3">
    <source>
        <dbReference type="Proteomes" id="UP001597062"/>
    </source>
</evidence>
<evidence type="ECO:0008006" key="4">
    <source>
        <dbReference type="Google" id="ProtNLM"/>
    </source>
</evidence>
<keyword evidence="3" id="KW-1185">Reference proteome</keyword>
<proteinExistence type="predicted"/>
<keyword evidence="1" id="KW-0732">Signal</keyword>
<gene>
    <name evidence="2" type="ORF">ACFQ1U_11110</name>
</gene>
<comment type="caution">
    <text evidence="2">The sequence shown here is derived from an EMBL/GenBank/DDBJ whole genome shotgun (WGS) entry which is preliminary data.</text>
</comment>
<sequence>MKTLRSSIKLLIILIISSCNLDEDSHTLNSTRSLKVIKKDYYTNNILTSSKKNNFSSDKLINIQYNNGNYYNIYYEGDLVSKILEFNANNQLQWTRAYSYNSYGKLTQKKITPGPALRKQYVEGQKDIVYDGNLVTHIDSWSDGSRESKNITSFDNEGLILEHNELNAHNITAFQNIYEYQNDNLVSRIRKTYNTIRTEETYNYLDKKSSKEYRYIEYLFGSHWRINSFLDNEIMGLYNYEIYEVSDNYISNHYYFDHTTNISVTSTFSYEFDSNDYITKQTKNTNSEGSIYKTITTYEYE</sequence>
<reference evidence="3" key="1">
    <citation type="journal article" date="2019" name="Int. J. Syst. Evol. Microbiol.">
        <title>The Global Catalogue of Microorganisms (GCM) 10K type strain sequencing project: providing services to taxonomists for standard genome sequencing and annotation.</title>
        <authorList>
            <consortium name="The Broad Institute Genomics Platform"/>
            <consortium name="The Broad Institute Genome Sequencing Center for Infectious Disease"/>
            <person name="Wu L."/>
            <person name="Ma J."/>
        </authorList>
    </citation>
    <scope>NUCLEOTIDE SEQUENCE [LARGE SCALE GENOMIC DNA]</scope>
    <source>
        <strain evidence="3">CCUG 60527</strain>
    </source>
</reference>
<dbReference type="RefSeq" id="WP_386108334.1">
    <property type="nucleotide sequence ID" value="NZ_JBHTJR010000051.1"/>
</dbReference>
<evidence type="ECO:0000256" key="1">
    <source>
        <dbReference type="SAM" id="SignalP"/>
    </source>
</evidence>
<organism evidence="2 3">
    <name type="scientific">Tenacibaculum geojense</name>
    <dbReference type="NCBI Taxonomy" id="915352"/>
    <lineage>
        <taxon>Bacteria</taxon>
        <taxon>Pseudomonadati</taxon>
        <taxon>Bacteroidota</taxon>
        <taxon>Flavobacteriia</taxon>
        <taxon>Flavobacteriales</taxon>
        <taxon>Flavobacteriaceae</taxon>
        <taxon>Tenacibaculum</taxon>
    </lineage>
</organism>
<feature type="chain" id="PRO_5046047066" description="YD repeat-containing protein" evidence="1">
    <location>
        <begin position="22"/>
        <end position="301"/>
    </location>
</feature>
<evidence type="ECO:0000313" key="2">
    <source>
        <dbReference type="EMBL" id="MFD0993755.1"/>
    </source>
</evidence>
<dbReference type="Proteomes" id="UP001597062">
    <property type="component" value="Unassembled WGS sequence"/>
</dbReference>
<accession>A0ABW3JVD2</accession>